<accession>A8ZP44</accession>
<keyword evidence="2" id="KW-0614">Plasmid</keyword>
<geneLocation type="plasmid" evidence="2 3">
    <name>pREB5</name>
</geneLocation>
<dbReference type="KEGG" id="amr:AM1_E0010"/>
<protein>
    <submittedName>
        <fullName evidence="2">Uncharacterized protein</fullName>
    </submittedName>
</protein>
<dbReference type="Proteomes" id="UP000000268">
    <property type="component" value="Plasmid pREB5"/>
</dbReference>
<organism evidence="2 3">
    <name type="scientific">Acaryochloris marina (strain MBIC 11017)</name>
    <dbReference type="NCBI Taxonomy" id="329726"/>
    <lineage>
        <taxon>Bacteria</taxon>
        <taxon>Bacillati</taxon>
        <taxon>Cyanobacteriota</taxon>
        <taxon>Cyanophyceae</taxon>
        <taxon>Acaryochloridales</taxon>
        <taxon>Acaryochloridaceae</taxon>
        <taxon>Acaryochloris</taxon>
    </lineage>
</organism>
<dbReference type="RefSeq" id="WP_012168070.1">
    <property type="nucleotide sequence ID" value="NC_009930.1"/>
</dbReference>
<gene>
    <name evidence="2" type="ordered locus">AM1_E0010</name>
</gene>
<dbReference type="OrthoDB" id="9895819at2"/>
<evidence type="ECO:0000313" key="2">
    <source>
        <dbReference type="EMBL" id="ABW32780.1"/>
    </source>
</evidence>
<keyword evidence="1" id="KW-0812">Transmembrane</keyword>
<keyword evidence="1" id="KW-0472">Membrane</keyword>
<keyword evidence="1" id="KW-1133">Transmembrane helix</keyword>
<evidence type="ECO:0000256" key="1">
    <source>
        <dbReference type="SAM" id="Phobius"/>
    </source>
</evidence>
<sequence length="140" mass="16001">MTESATKKERAEQLLSVVSGIYSTMLEMQLKNSALLVIVIGWLASSETLQKFIKSAPIIPPATTVAMLLLPIIYIKWMRDAGIESTAAYKQLNHLNYFPRVDYQAYRHLQLLVFTMRYANHSLCNGHTSCLNYFLELTRQ</sequence>
<dbReference type="EMBL" id="CP000842">
    <property type="protein sequence ID" value="ABW32780.1"/>
    <property type="molecule type" value="Genomic_DNA"/>
</dbReference>
<name>A8ZP44_ACAM1</name>
<feature type="transmembrane region" description="Helical" evidence="1">
    <location>
        <begin position="58"/>
        <end position="75"/>
    </location>
</feature>
<dbReference type="HOGENOM" id="CLU_1830704_0_0_3"/>
<dbReference type="AlphaFoldDB" id="A8ZP44"/>
<evidence type="ECO:0000313" key="3">
    <source>
        <dbReference type="Proteomes" id="UP000000268"/>
    </source>
</evidence>
<proteinExistence type="predicted"/>
<reference evidence="2 3" key="1">
    <citation type="journal article" date="2008" name="Proc. Natl. Acad. Sci. U.S.A.">
        <title>Niche adaptation and genome expansion in the chlorophyll d-producing cyanobacterium Acaryochloris marina.</title>
        <authorList>
            <person name="Swingley W.D."/>
            <person name="Chen M."/>
            <person name="Cheung P.C."/>
            <person name="Conrad A.L."/>
            <person name="Dejesa L.C."/>
            <person name="Hao J."/>
            <person name="Honchak B.M."/>
            <person name="Karbach L.E."/>
            <person name="Kurdoglu A."/>
            <person name="Lahiri S."/>
            <person name="Mastrian S.D."/>
            <person name="Miyashita H."/>
            <person name="Page L."/>
            <person name="Ramakrishna P."/>
            <person name="Satoh S."/>
            <person name="Sattley W.M."/>
            <person name="Shimada Y."/>
            <person name="Taylor H.L."/>
            <person name="Tomo T."/>
            <person name="Tsuchiya T."/>
            <person name="Wang Z.T."/>
            <person name="Raymond J."/>
            <person name="Mimuro M."/>
            <person name="Blankenship R.E."/>
            <person name="Touchman J.W."/>
        </authorList>
    </citation>
    <scope>NUCLEOTIDE SEQUENCE [LARGE SCALE GENOMIC DNA]</scope>
    <source>
        <strain evidence="3">MBIC 11017</strain>
        <plasmid evidence="3">Plasmid pREB5</plasmid>
    </source>
</reference>
<keyword evidence="3" id="KW-1185">Reference proteome</keyword>